<dbReference type="Proteomes" id="UP001500655">
    <property type="component" value="Unassembled WGS sequence"/>
</dbReference>
<comment type="similarity">
    <text evidence="1">Belongs to the UPF0337 (CsbD) family.</text>
</comment>
<dbReference type="Pfam" id="PF05532">
    <property type="entry name" value="CsbD"/>
    <property type="match status" value="1"/>
</dbReference>
<sequence>MSLGDKIQNEAEELKGKVKEWIGDKTDNHSLEAEGVADQAKANAKQAGEHVKDAAHDVKDSFTSADYDAARRSEYPTR</sequence>
<evidence type="ECO:0000256" key="2">
    <source>
        <dbReference type="SAM" id="MobiDB-lite"/>
    </source>
</evidence>
<proteinExistence type="inferred from homology"/>
<dbReference type="EMBL" id="BAAALS010000017">
    <property type="protein sequence ID" value="GAA1761800.1"/>
    <property type="molecule type" value="Genomic_DNA"/>
</dbReference>
<gene>
    <name evidence="4" type="ORF">GCM10009681_36180</name>
</gene>
<dbReference type="RefSeq" id="WP_344083080.1">
    <property type="nucleotide sequence ID" value="NZ_BAAALS010000017.1"/>
</dbReference>
<comment type="caution">
    <text evidence="4">The sequence shown here is derived from an EMBL/GenBank/DDBJ whole genome shotgun (WGS) entry which is preliminary data.</text>
</comment>
<feature type="compositionally biased region" description="Basic and acidic residues" evidence="2">
    <location>
        <begin position="47"/>
        <end position="60"/>
    </location>
</feature>
<dbReference type="Gene3D" id="1.10.1470.10">
    <property type="entry name" value="YjbJ"/>
    <property type="match status" value="1"/>
</dbReference>
<feature type="compositionally biased region" description="Basic and acidic residues" evidence="2">
    <location>
        <begin position="68"/>
        <end position="78"/>
    </location>
</feature>
<organism evidence="4 5">
    <name type="scientific">Luedemannella helvata</name>
    <dbReference type="NCBI Taxonomy" id="349315"/>
    <lineage>
        <taxon>Bacteria</taxon>
        <taxon>Bacillati</taxon>
        <taxon>Actinomycetota</taxon>
        <taxon>Actinomycetes</taxon>
        <taxon>Micromonosporales</taxon>
        <taxon>Micromonosporaceae</taxon>
        <taxon>Luedemannella</taxon>
    </lineage>
</organism>
<feature type="domain" description="CsbD-like" evidence="3">
    <location>
        <begin position="5"/>
        <end position="57"/>
    </location>
</feature>
<name>A0ABP4WSB0_9ACTN</name>
<evidence type="ECO:0000313" key="4">
    <source>
        <dbReference type="EMBL" id="GAA1761800.1"/>
    </source>
</evidence>
<dbReference type="InterPro" id="IPR008462">
    <property type="entry name" value="CsbD"/>
</dbReference>
<dbReference type="InterPro" id="IPR036629">
    <property type="entry name" value="YjbJ_sf"/>
</dbReference>
<protein>
    <recommendedName>
        <fullName evidence="3">CsbD-like domain-containing protein</fullName>
    </recommendedName>
</protein>
<evidence type="ECO:0000256" key="1">
    <source>
        <dbReference type="ARBA" id="ARBA00009129"/>
    </source>
</evidence>
<evidence type="ECO:0000259" key="3">
    <source>
        <dbReference type="Pfam" id="PF05532"/>
    </source>
</evidence>
<keyword evidence="5" id="KW-1185">Reference proteome</keyword>
<dbReference type="SUPFAM" id="SSF69047">
    <property type="entry name" value="Hypothetical protein YjbJ"/>
    <property type="match status" value="1"/>
</dbReference>
<reference evidence="5" key="1">
    <citation type="journal article" date="2019" name="Int. J. Syst. Evol. Microbiol.">
        <title>The Global Catalogue of Microorganisms (GCM) 10K type strain sequencing project: providing services to taxonomists for standard genome sequencing and annotation.</title>
        <authorList>
            <consortium name="The Broad Institute Genomics Platform"/>
            <consortium name="The Broad Institute Genome Sequencing Center for Infectious Disease"/>
            <person name="Wu L."/>
            <person name="Ma J."/>
        </authorList>
    </citation>
    <scope>NUCLEOTIDE SEQUENCE [LARGE SCALE GENOMIC DNA]</scope>
    <source>
        <strain evidence="5">JCM 13249</strain>
    </source>
</reference>
<feature type="region of interest" description="Disordered" evidence="2">
    <location>
        <begin position="26"/>
        <end position="78"/>
    </location>
</feature>
<accession>A0ABP4WSB0</accession>
<evidence type="ECO:0000313" key="5">
    <source>
        <dbReference type="Proteomes" id="UP001500655"/>
    </source>
</evidence>